<keyword evidence="2 3" id="KW-0808">Transferase</keyword>
<dbReference type="InterPro" id="IPR014388">
    <property type="entry name" value="3-oxoacid_CoA-transferase"/>
</dbReference>
<evidence type="ECO:0000256" key="2">
    <source>
        <dbReference type="ARBA" id="ARBA00022679"/>
    </source>
</evidence>
<evidence type="ECO:0000256" key="1">
    <source>
        <dbReference type="ARBA" id="ARBA00007154"/>
    </source>
</evidence>
<organism evidence="5 6">
    <name type="scientific">Lactobacillus crispatus</name>
    <dbReference type="NCBI Taxonomy" id="47770"/>
    <lineage>
        <taxon>Bacteria</taxon>
        <taxon>Bacillati</taxon>
        <taxon>Bacillota</taxon>
        <taxon>Bacilli</taxon>
        <taxon>Lactobacillales</taxon>
        <taxon>Lactobacillaceae</taxon>
        <taxon>Lactobacillus</taxon>
    </lineage>
</organism>
<evidence type="ECO:0000313" key="6">
    <source>
        <dbReference type="Proteomes" id="UP000460132"/>
    </source>
</evidence>
<dbReference type="InterPro" id="IPR004165">
    <property type="entry name" value="CoA_trans_fam_I"/>
</dbReference>
<evidence type="ECO:0000256" key="3">
    <source>
        <dbReference type="PIRNR" id="PIRNR000858"/>
    </source>
</evidence>
<comment type="similarity">
    <text evidence="1 3">Belongs to the 3-oxoacid CoA-transferase family.</text>
</comment>
<dbReference type="AlphaFoldDB" id="A0A7X4HNC4"/>
<dbReference type="SUPFAM" id="SSF100950">
    <property type="entry name" value="NagB/RpiA/CoA transferase-like"/>
    <property type="match status" value="2"/>
</dbReference>
<protein>
    <submittedName>
        <fullName evidence="5">3-oxoacid CoA-transferase</fullName>
    </submittedName>
</protein>
<dbReference type="PANTHER" id="PTHR43293:SF1">
    <property type="entry name" value="ACETATE COA-TRANSFERASE YDIF"/>
    <property type="match status" value="1"/>
</dbReference>
<evidence type="ECO:0000313" key="5">
    <source>
        <dbReference type="EMBL" id="MYN53233.1"/>
    </source>
</evidence>
<accession>A0A7X4HNC4</accession>
<feature type="active site" description="5-glutamyl coenzyme A thioester intermediate" evidence="4">
    <location>
        <position position="328"/>
    </location>
</feature>
<dbReference type="SMART" id="SM00882">
    <property type="entry name" value="CoA_trans"/>
    <property type="match status" value="1"/>
</dbReference>
<dbReference type="RefSeq" id="WP_023488675.1">
    <property type="nucleotide sequence ID" value="NZ_CABMHY010000039.1"/>
</dbReference>
<dbReference type="PANTHER" id="PTHR43293">
    <property type="entry name" value="ACETATE COA-TRANSFERASE YDIF"/>
    <property type="match status" value="1"/>
</dbReference>
<dbReference type="GO" id="GO:0046952">
    <property type="term" value="P:ketone body catabolic process"/>
    <property type="evidence" value="ECO:0007669"/>
    <property type="project" value="InterPro"/>
</dbReference>
<sequence>MSVKVIDSKTAAELIPDNASVALDGCLGTDVAEEILEMMKKRYQETGHPKDLDVWYGCGIGDNKGSAVENFAEKGMLRRVVGGLWSLAPKLAPMVANNDFEAFNFPQGTISQLFRDAAAHRPVLVTHTGLGTFVDPENDGGRLNEAAKNSTLVNRIKIHGKDYLAYETPKPDVSIFRGTYADENGNITFDDEPLTMDVTAVAMAAHNNGGKVIVQVKRVVKAGSLDPKAVRVPGVLVDYVVPTDNPEMTKQTNDYIYNPDIIKSNIVKDVKQMDLPLDKKKVIARRAAFLFNPDTDHCVNFGIGQYPMYCAMVMKEEGLSDNIVTTVEAGTFGGTSLGGGSFGTAIAPQATIDEPYMFDFYNGGGLDATYLGLAEADQYGNLNVSKFGPKIAGTGGFVDITQYTPKIVFTGTFTAAGLKEEIKDGKLNIIQEGKVKKFVKHVQQITFSGKVAYDSNQEVWYVTERAVFKLVKGGIELMEIAPGVDLQKDVLDQMEFKPIISDNLQEMDPRIFQEPVMNIKNDKR</sequence>
<evidence type="ECO:0000256" key="4">
    <source>
        <dbReference type="PIRSR" id="PIRSR000858-1"/>
    </source>
</evidence>
<reference evidence="5 6" key="1">
    <citation type="submission" date="2020-01" db="EMBL/GenBank/DDBJ databases">
        <title>Vaginal microbiome of pregnant Indian women: Insights into the genome of dominants Lactobacillus species.</title>
        <authorList>
            <person name="Das B."/>
            <person name="Mehta O."/>
            <person name="Ghosh T.S."/>
            <person name="Kothidar A."/>
            <person name="Gowtham M.R."/>
            <person name="Mitra R."/>
            <person name="Kshetrapal P."/>
            <person name="Wadhwa N."/>
            <person name="Thiruvengadam R."/>
            <person name="Nair G.B."/>
            <person name="Bhatnagar S."/>
            <person name="Pore S."/>
        </authorList>
    </citation>
    <scope>NUCLEOTIDE SEQUENCE [LARGE SCALE GENOMIC DNA]</scope>
    <source>
        <strain evidence="5 6">Indica2</strain>
    </source>
</reference>
<dbReference type="EMBL" id="WWFF01000003">
    <property type="protein sequence ID" value="MYN53233.1"/>
    <property type="molecule type" value="Genomic_DNA"/>
</dbReference>
<dbReference type="GO" id="GO:0008410">
    <property type="term" value="F:CoA-transferase activity"/>
    <property type="evidence" value="ECO:0007669"/>
    <property type="project" value="InterPro"/>
</dbReference>
<dbReference type="PIRSF" id="PIRSF000858">
    <property type="entry name" value="SCOT-t"/>
    <property type="match status" value="1"/>
</dbReference>
<name>A0A7X4HNC4_9LACO</name>
<gene>
    <name evidence="5" type="ORF">GTK63_02645</name>
</gene>
<proteinExistence type="inferred from homology"/>
<dbReference type="Gene3D" id="3.40.1080.10">
    <property type="entry name" value="Glutaconate Coenzyme A-transferase"/>
    <property type="match status" value="2"/>
</dbReference>
<dbReference type="Proteomes" id="UP000460132">
    <property type="component" value="Unassembled WGS sequence"/>
</dbReference>
<dbReference type="InterPro" id="IPR037171">
    <property type="entry name" value="NagB/RpiA_transferase-like"/>
</dbReference>
<dbReference type="Pfam" id="PF01144">
    <property type="entry name" value="CoA_trans"/>
    <property type="match status" value="1"/>
</dbReference>
<comment type="caution">
    <text evidence="5">The sequence shown here is derived from an EMBL/GenBank/DDBJ whole genome shotgun (WGS) entry which is preliminary data.</text>
</comment>